<proteinExistence type="predicted"/>
<accession>A0A4Y2V0A2</accession>
<protein>
    <submittedName>
        <fullName evidence="3">Uncharacterized protein</fullName>
    </submittedName>
</protein>
<dbReference type="Proteomes" id="UP000499080">
    <property type="component" value="Unassembled WGS sequence"/>
</dbReference>
<organism evidence="3 4">
    <name type="scientific">Araneus ventricosus</name>
    <name type="common">Orbweaver spider</name>
    <name type="synonym">Epeira ventricosa</name>
    <dbReference type="NCBI Taxonomy" id="182803"/>
    <lineage>
        <taxon>Eukaryota</taxon>
        <taxon>Metazoa</taxon>
        <taxon>Ecdysozoa</taxon>
        <taxon>Arthropoda</taxon>
        <taxon>Chelicerata</taxon>
        <taxon>Arachnida</taxon>
        <taxon>Araneae</taxon>
        <taxon>Araneomorphae</taxon>
        <taxon>Entelegynae</taxon>
        <taxon>Araneoidea</taxon>
        <taxon>Araneidae</taxon>
        <taxon>Araneus</taxon>
    </lineage>
</organism>
<sequence length="105" mass="12139">MTSPAEQTKNVMSPTRQNPSHPVQCVQLRRVPLVYRHLKFPIAVKSITIMRCPCGAKLLVGPSPFDTSMPSLFPLYVTFRRMKHFLKGRRFSSSEEVQQRRHGRM</sequence>
<feature type="region of interest" description="Disordered" evidence="1">
    <location>
        <begin position="1"/>
        <end position="22"/>
    </location>
</feature>
<dbReference type="EMBL" id="BGPR01041090">
    <property type="protein sequence ID" value="GBO17330.1"/>
    <property type="molecule type" value="Genomic_DNA"/>
</dbReference>
<gene>
    <name evidence="3" type="ORF">AVEN_18793_1</name>
    <name evidence="2" type="ORF">AVEN_23145_1</name>
</gene>
<feature type="compositionally biased region" description="Polar residues" evidence="1">
    <location>
        <begin position="1"/>
        <end position="21"/>
    </location>
</feature>
<evidence type="ECO:0000313" key="2">
    <source>
        <dbReference type="EMBL" id="GBO17152.1"/>
    </source>
</evidence>
<reference evidence="3 4" key="1">
    <citation type="journal article" date="2019" name="Sci. Rep.">
        <title>Orb-weaving spider Araneus ventricosus genome elucidates the spidroin gene catalogue.</title>
        <authorList>
            <person name="Kono N."/>
            <person name="Nakamura H."/>
            <person name="Ohtoshi R."/>
            <person name="Moran D.A.P."/>
            <person name="Shinohara A."/>
            <person name="Yoshida Y."/>
            <person name="Fujiwara M."/>
            <person name="Mori M."/>
            <person name="Tomita M."/>
            <person name="Arakawa K."/>
        </authorList>
    </citation>
    <scope>NUCLEOTIDE SEQUENCE [LARGE SCALE GENOMIC DNA]</scope>
</reference>
<dbReference type="EMBL" id="BGPR01040945">
    <property type="protein sequence ID" value="GBO17152.1"/>
    <property type="molecule type" value="Genomic_DNA"/>
</dbReference>
<evidence type="ECO:0000313" key="3">
    <source>
        <dbReference type="EMBL" id="GBO17330.1"/>
    </source>
</evidence>
<keyword evidence="4" id="KW-1185">Reference proteome</keyword>
<name>A0A4Y2V0A2_ARAVE</name>
<evidence type="ECO:0000256" key="1">
    <source>
        <dbReference type="SAM" id="MobiDB-lite"/>
    </source>
</evidence>
<evidence type="ECO:0000313" key="4">
    <source>
        <dbReference type="Proteomes" id="UP000499080"/>
    </source>
</evidence>
<dbReference type="AlphaFoldDB" id="A0A4Y2V0A2"/>
<comment type="caution">
    <text evidence="3">The sequence shown here is derived from an EMBL/GenBank/DDBJ whole genome shotgun (WGS) entry which is preliminary data.</text>
</comment>